<gene>
    <name evidence="2" type="ORF">JEM65_00855</name>
</gene>
<dbReference type="Pfam" id="PF08818">
    <property type="entry name" value="DUF1801"/>
    <property type="match status" value="1"/>
</dbReference>
<dbReference type="EMBL" id="JAEHJZ010000001">
    <property type="protein sequence ID" value="MBJ7879207.1"/>
    <property type="molecule type" value="Genomic_DNA"/>
</dbReference>
<keyword evidence="3" id="KW-1185">Reference proteome</keyword>
<feature type="domain" description="YdhG-like" evidence="1">
    <location>
        <begin position="19"/>
        <end position="110"/>
    </location>
</feature>
<dbReference type="SUPFAM" id="SSF159888">
    <property type="entry name" value="YdhG-like"/>
    <property type="match status" value="1"/>
</dbReference>
<evidence type="ECO:0000259" key="1">
    <source>
        <dbReference type="Pfam" id="PF08818"/>
    </source>
</evidence>
<accession>A0A934KQZ9</accession>
<comment type="caution">
    <text evidence="2">The sequence shown here is derived from an EMBL/GenBank/DDBJ whole genome shotgun (WGS) entry which is preliminary data.</text>
</comment>
<dbReference type="AlphaFoldDB" id="A0A934KQZ9"/>
<organism evidence="2 3">
    <name type="scientific">Gelidibacter salicanalis</name>
    <dbReference type="NCBI Taxonomy" id="291193"/>
    <lineage>
        <taxon>Bacteria</taxon>
        <taxon>Pseudomonadati</taxon>
        <taxon>Bacteroidota</taxon>
        <taxon>Flavobacteriia</taxon>
        <taxon>Flavobacteriales</taxon>
        <taxon>Flavobacteriaceae</taxon>
        <taxon>Gelidibacter</taxon>
    </lineage>
</organism>
<evidence type="ECO:0000313" key="3">
    <source>
        <dbReference type="Proteomes" id="UP000662373"/>
    </source>
</evidence>
<name>A0A934KQZ9_9FLAO</name>
<dbReference type="RefSeq" id="WP_199596652.1">
    <property type="nucleotide sequence ID" value="NZ_JAEHJZ010000001.1"/>
</dbReference>
<reference evidence="2 3" key="1">
    <citation type="submission" date="2020-09" db="EMBL/GenBank/DDBJ databases">
        <title>Draft genome of Gelidibacter salicanalis PAMC21136.</title>
        <authorList>
            <person name="Park H."/>
        </authorList>
    </citation>
    <scope>NUCLEOTIDE SEQUENCE [LARGE SCALE GENOMIC DNA]</scope>
    <source>
        <strain evidence="2 3">PAMC21136</strain>
    </source>
</reference>
<dbReference type="InterPro" id="IPR014922">
    <property type="entry name" value="YdhG-like"/>
</dbReference>
<protein>
    <submittedName>
        <fullName evidence="2">DUF1801 domain-containing protein</fullName>
    </submittedName>
</protein>
<sequence length="121" mass="13675">MRKAKNVNEYIQSSPEAAQPVMEELQRIIKETVPEAKERIAWNVPNYKLNGVLTGFAVYSKHISLGFSEGGLSDEERKSFEDKGYEIGKGTVQIKFGQQVPVDIIKRALKSHAKLNELKKK</sequence>
<dbReference type="Gene3D" id="3.90.1150.200">
    <property type="match status" value="1"/>
</dbReference>
<proteinExistence type="predicted"/>
<dbReference type="Proteomes" id="UP000662373">
    <property type="component" value="Unassembled WGS sequence"/>
</dbReference>
<evidence type="ECO:0000313" key="2">
    <source>
        <dbReference type="EMBL" id="MBJ7879207.1"/>
    </source>
</evidence>